<accession>A0A1V6PM07</accession>
<reference evidence="3" key="1">
    <citation type="journal article" date="2017" name="Nat. Microbiol.">
        <title>Global analysis of biosynthetic gene clusters reveals vast potential of secondary metabolite production in Penicillium species.</title>
        <authorList>
            <person name="Nielsen J.C."/>
            <person name="Grijseels S."/>
            <person name="Prigent S."/>
            <person name="Ji B."/>
            <person name="Dainat J."/>
            <person name="Nielsen K.F."/>
            <person name="Frisvad J.C."/>
            <person name="Workman M."/>
            <person name="Nielsen J."/>
        </authorList>
    </citation>
    <scope>NUCLEOTIDE SEQUENCE [LARGE SCALE GENOMIC DNA]</scope>
    <source>
        <strain evidence="3">IBT 11843</strain>
    </source>
</reference>
<evidence type="ECO:0000313" key="3">
    <source>
        <dbReference type="Proteomes" id="UP000191522"/>
    </source>
</evidence>
<keyword evidence="1" id="KW-1133">Transmembrane helix</keyword>
<protein>
    <submittedName>
        <fullName evidence="2">Uncharacterized protein</fullName>
    </submittedName>
</protein>
<gene>
    <name evidence="2" type="ORF">PENDEC_c002G07092</name>
</gene>
<keyword evidence="1" id="KW-0812">Transmembrane</keyword>
<evidence type="ECO:0000313" key="2">
    <source>
        <dbReference type="EMBL" id="OQD77953.1"/>
    </source>
</evidence>
<evidence type="ECO:0000256" key="1">
    <source>
        <dbReference type="SAM" id="Phobius"/>
    </source>
</evidence>
<organism evidence="2 3">
    <name type="scientific">Penicillium decumbens</name>
    <dbReference type="NCBI Taxonomy" id="69771"/>
    <lineage>
        <taxon>Eukaryota</taxon>
        <taxon>Fungi</taxon>
        <taxon>Dikarya</taxon>
        <taxon>Ascomycota</taxon>
        <taxon>Pezizomycotina</taxon>
        <taxon>Eurotiomycetes</taxon>
        <taxon>Eurotiomycetidae</taxon>
        <taxon>Eurotiales</taxon>
        <taxon>Aspergillaceae</taxon>
        <taxon>Penicillium</taxon>
    </lineage>
</organism>
<dbReference type="Proteomes" id="UP000191522">
    <property type="component" value="Unassembled WGS sequence"/>
</dbReference>
<name>A0A1V6PM07_PENDC</name>
<dbReference type="AlphaFoldDB" id="A0A1V6PM07"/>
<dbReference type="EMBL" id="MDYL01000002">
    <property type="protein sequence ID" value="OQD77953.1"/>
    <property type="molecule type" value="Genomic_DNA"/>
</dbReference>
<keyword evidence="3" id="KW-1185">Reference proteome</keyword>
<sequence>MLRAKSPDLEGGDYECRGGLLTEEQSQLWTQDEEIGTCSDWAAILLQVTTLGIFFFLGYYLGLCGKVIRIAIAANMSLNTPRW</sequence>
<comment type="caution">
    <text evidence="2">The sequence shown here is derived from an EMBL/GenBank/DDBJ whole genome shotgun (WGS) entry which is preliminary data.</text>
</comment>
<proteinExistence type="predicted"/>
<feature type="transmembrane region" description="Helical" evidence="1">
    <location>
        <begin position="41"/>
        <end position="61"/>
    </location>
</feature>
<keyword evidence="1" id="KW-0472">Membrane</keyword>